<evidence type="ECO:0000256" key="5">
    <source>
        <dbReference type="ARBA" id="ARBA00023136"/>
    </source>
</evidence>
<dbReference type="RefSeq" id="XP_067714644.1">
    <property type="nucleotide sequence ID" value="XM_067858543.1"/>
</dbReference>
<name>A0AAV4LRP7_BABCB</name>
<evidence type="ECO:0000256" key="7">
    <source>
        <dbReference type="SAM" id="Phobius"/>
    </source>
</evidence>
<keyword evidence="3 7" id="KW-0812">Transmembrane</keyword>
<gene>
    <name evidence="8" type="ORF">BcabD6B2_20100</name>
</gene>
<comment type="similarity">
    <text evidence="2">Belongs to the CDC50/LEM3 family.</text>
</comment>
<feature type="region of interest" description="Disordered" evidence="6">
    <location>
        <begin position="1"/>
        <end position="26"/>
    </location>
</feature>
<dbReference type="EMBL" id="BPLF01000002">
    <property type="protein sequence ID" value="GIX62575.1"/>
    <property type="molecule type" value="Genomic_DNA"/>
</dbReference>
<keyword evidence="9" id="KW-1185">Reference proteome</keyword>
<organism evidence="8 9">
    <name type="scientific">Babesia caballi</name>
    <dbReference type="NCBI Taxonomy" id="5871"/>
    <lineage>
        <taxon>Eukaryota</taxon>
        <taxon>Sar</taxon>
        <taxon>Alveolata</taxon>
        <taxon>Apicomplexa</taxon>
        <taxon>Aconoidasida</taxon>
        <taxon>Piroplasmida</taxon>
        <taxon>Babesiidae</taxon>
        <taxon>Babesia</taxon>
    </lineage>
</organism>
<dbReference type="GO" id="GO:0016020">
    <property type="term" value="C:membrane"/>
    <property type="evidence" value="ECO:0007669"/>
    <property type="project" value="UniProtKB-SubCell"/>
</dbReference>
<dbReference type="InterPro" id="IPR005045">
    <property type="entry name" value="CDC50/LEM3_fam"/>
</dbReference>
<evidence type="ECO:0000256" key="6">
    <source>
        <dbReference type="SAM" id="MobiDB-lite"/>
    </source>
</evidence>
<feature type="compositionally biased region" description="Basic and acidic residues" evidence="6">
    <location>
        <begin position="1"/>
        <end position="18"/>
    </location>
</feature>
<dbReference type="AlphaFoldDB" id="A0AAV4LRP7"/>
<comment type="subcellular location">
    <subcellularLocation>
        <location evidence="1">Membrane</location>
    </subcellularLocation>
</comment>
<evidence type="ECO:0000256" key="4">
    <source>
        <dbReference type="ARBA" id="ARBA00022989"/>
    </source>
</evidence>
<proteinExistence type="inferred from homology"/>
<dbReference type="GeneID" id="94194056"/>
<comment type="caution">
    <text evidence="8">The sequence shown here is derived from an EMBL/GenBank/DDBJ whole genome shotgun (WGS) entry which is preliminary data.</text>
</comment>
<evidence type="ECO:0000313" key="9">
    <source>
        <dbReference type="Proteomes" id="UP001497744"/>
    </source>
</evidence>
<evidence type="ECO:0000256" key="3">
    <source>
        <dbReference type="ARBA" id="ARBA00022692"/>
    </source>
</evidence>
<feature type="transmembrane region" description="Helical" evidence="7">
    <location>
        <begin position="89"/>
        <end position="110"/>
    </location>
</feature>
<reference evidence="8 9" key="1">
    <citation type="submission" date="2021-06" db="EMBL/GenBank/DDBJ databases">
        <title>Genome sequence of Babesia caballi.</title>
        <authorList>
            <person name="Yamagishi J."/>
            <person name="Kidaka T."/>
            <person name="Ochi A."/>
        </authorList>
    </citation>
    <scope>NUCLEOTIDE SEQUENCE [LARGE SCALE GENOMIC DNA]</scope>
    <source>
        <strain evidence="8">USDA-D6B2</strain>
    </source>
</reference>
<keyword evidence="4 7" id="KW-1133">Transmembrane helix</keyword>
<dbReference type="Proteomes" id="UP001497744">
    <property type="component" value="Unassembled WGS sequence"/>
</dbReference>
<evidence type="ECO:0000256" key="2">
    <source>
        <dbReference type="ARBA" id="ARBA00009457"/>
    </source>
</evidence>
<accession>A0AAV4LRP7</accession>
<keyword evidence="5 7" id="KW-0472">Membrane</keyword>
<dbReference type="Pfam" id="PF03381">
    <property type="entry name" value="CDC50"/>
    <property type="match status" value="1"/>
</dbReference>
<protein>
    <submittedName>
        <fullName evidence="8">LEM3 (Ligand-effect modulator 3) family / CDC50 family protein</fullName>
    </submittedName>
</protein>
<evidence type="ECO:0000313" key="8">
    <source>
        <dbReference type="EMBL" id="GIX62575.1"/>
    </source>
</evidence>
<sequence length="267" mass="31146">MPTQRERERSVRHADRARVRTKRQSVGTTGARFSYVTAPSRDSWSTARLTPVDTVQDVLMRRRQEAETTAGLKRFRNDRSFDTMYTSRLYGIVLLLLGLMNVSLFSLLQWRRGFQAECTFVVPDRSPLGNDRWVRPITKQDCSGDLVRFQKAEKLYVYYSIFNYPFHGAAVFRLHSQKQMQGRSVSRDQTEACYPFNVVKVRGKEKVIHPCGAHIWNIYNDTFKFSSENPNVSPHYIPLDESVELLGYQQEYRDSRNPTQHDVLHTQ</sequence>
<evidence type="ECO:0000256" key="1">
    <source>
        <dbReference type="ARBA" id="ARBA00004370"/>
    </source>
</evidence>